<feature type="compositionally biased region" description="Basic and acidic residues" evidence="1">
    <location>
        <begin position="28"/>
        <end position="38"/>
    </location>
</feature>
<feature type="region of interest" description="Disordered" evidence="1">
    <location>
        <begin position="1"/>
        <end position="50"/>
    </location>
</feature>
<reference evidence="2 3" key="1">
    <citation type="submission" date="2015-03" db="EMBL/GenBank/DDBJ databases">
        <title>Genome assembly of Sandaracinus amylolyticus DSM 53668.</title>
        <authorList>
            <person name="Sharma G."/>
            <person name="Subramanian S."/>
        </authorList>
    </citation>
    <scope>NUCLEOTIDE SEQUENCE [LARGE SCALE GENOMIC DNA]</scope>
    <source>
        <strain evidence="2 3">DSM 53668</strain>
    </source>
</reference>
<keyword evidence="3" id="KW-1185">Reference proteome</keyword>
<organism evidence="2 3">
    <name type="scientific">Sandaracinus amylolyticus</name>
    <dbReference type="NCBI Taxonomy" id="927083"/>
    <lineage>
        <taxon>Bacteria</taxon>
        <taxon>Pseudomonadati</taxon>
        <taxon>Myxococcota</taxon>
        <taxon>Polyangia</taxon>
        <taxon>Polyangiales</taxon>
        <taxon>Sandaracinaceae</taxon>
        <taxon>Sandaracinus</taxon>
    </lineage>
</organism>
<protein>
    <submittedName>
        <fullName evidence="2">Uncharacterized protein</fullName>
    </submittedName>
</protein>
<dbReference type="Proteomes" id="UP000034883">
    <property type="component" value="Chromosome"/>
</dbReference>
<evidence type="ECO:0000313" key="2">
    <source>
        <dbReference type="EMBL" id="AKF07874.1"/>
    </source>
</evidence>
<dbReference type="AlphaFoldDB" id="A0A0F6SG09"/>
<dbReference type="KEGG" id="samy:DB32_005023"/>
<accession>A0A0F6SG09</accession>
<proteinExistence type="predicted"/>
<gene>
    <name evidence="2" type="ORF">DB32_005023</name>
</gene>
<dbReference type="EMBL" id="CP011125">
    <property type="protein sequence ID" value="AKF07874.1"/>
    <property type="molecule type" value="Genomic_DNA"/>
</dbReference>
<name>A0A0F6SG09_9BACT</name>
<dbReference type="RefSeq" id="WP_169791540.1">
    <property type="nucleotide sequence ID" value="NZ_CP011125.1"/>
</dbReference>
<sequence length="147" mass="16167">MSSAVHGASPEDSGEHPITRAPAPAEPDAPRPPEHPSFEDLDTEEIPTRVHKLEEHEVRAIFEGTAERSVDVSGLELEDLPTRAVPSNAPIRAVSLSDDGIVVPIEVFEPLPETGVRSRASTSRITRPRRTWIERVMRAVARVLAMR</sequence>
<evidence type="ECO:0000256" key="1">
    <source>
        <dbReference type="SAM" id="MobiDB-lite"/>
    </source>
</evidence>
<evidence type="ECO:0000313" key="3">
    <source>
        <dbReference type="Proteomes" id="UP000034883"/>
    </source>
</evidence>